<feature type="compositionally biased region" description="Polar residues" evidence="1">
    <location>
        <begin position="501"/>
        <end position="525"/>
    </location>
</feature>
<evidence type="ECO:0000313" key="3">
    <source>
        <dbReference type="Proteomes" id="UP000038010"/>
    </source>
</evidence>
<dbReference type="AlphaFoldDB" id="A0A0N1NW79"/>
<feature type="compositionally biased region" description="Polar residues" evidence="1">
    <location>
        <begin position="187"/>
        <end position="209"/>
    </location>
</feature>
<sequence length="645" mass="71048">MTLDRERAAVVKAQDVTPEAYKDLSITDRLTQQSQVGNSYRLGEVPSANPILREVRPGDSLRRYRRAELMAHHRHLDLDDRERSVVDALDTTMDDVSRQRRPYSVQYATPPRFRSSQSIGPSNTDAETYLATTNADRSGYRPYQPRRRTSVVLSESPRRHLLAPNSPRARLSASPGRMTDDEDMPPMSTNDLTPSRGAITSQPRTSDIPTSDPWHVIQSALETARRTDGTGTAQPNLQQIEEALEAERQLGMQLEQQLGDERQLSMHLRRQLDSHSQLLQARQRELASISSDPSLHDLSFEDVLQHDLATERRHGDDRAAEIEEEIRHGTVRTRSLENVRDSLIYGDSHTAEQSSPSAAHSSALPTTTAATRASNNTDASISSSSAAVRVMESTRSRRIANIEDLQQQVRLAEARVRRAGSDLLSLEAAMLARSNEATVNTNPSERLNPAYSDDIARSSSYRFLPDSPNRSSQAPSSDRPSYNAHVAATRAAVQERLRAQRGTQNRSASISQPATNAALSSNTIPATARAARSTAEQTSQTSSDLRLARMMMYSGSSARAMDANGNWVGAALMQRMLNQNSTTNATSGSSSSNNVAEIIRDVGVGTAGLGWSEDGRSLFAGTEEGIFQFNVNLRDRMTFPVLGMR</sequence>
<dbReference type="EMBL" id="LFJN01000049">
    <property type="protein sequence ID" value="KPI34823.1"/>
    <property type="molecule type" value="Genomic_DNA"/>
</dbReference>
<feature type="region of interest" description="Disordered" evidence="1">
    <location>
        <begin position="497"/>
        <end position="543"/>
    </location>
</feature>
<keyword evidence="3" id="KW-1185">Reference proteome</keyword>
<accession>A0A0N1NW79</accession>
<feature type="region of interest" description="Disordered" evidence="1">
    <location>
        <begin position="460"/>
        <end position="483"/>
    </location>
</feature>
<dbReference type="GeneID" id="28736895"/>
<feature type="compositionally biased region" description="Low complexity" evidence="1">
    <location>
        <begin position="354"/>
        <end position="387"/>
    </location>
</feature>
<protein>
    <recommendedName>
        <fullName evidence="4">DUF2415 domain-containing protein</fullName>
    </recommendedName>
</protein>
<name>A0A0N1NW79_9EURO</name>
<feature type="region of interest" description="Disordered" evidence="1">
    <location>
        <begin position="349"/>
        <end position="387"/>
    </location>
</feature>
<feature type="compositionally biased region" description="Polar residues" evidence="1">
    <location>
        <begin position="534"/>
        <end position="543"/>
    </location>
</feature>
<dbReference type="RefSeq" id="XP_017994786.1">
    <property type="nucleotide sequence ID" value="XM_018145015.1"/>
</dbReference>
<dbReference type="VEuPathDB" id="FungiDB:AB675_4851"/>
<reference evidence="2 3" key="1">
    <citation type="submission" date="2015-06" db="EMBL/GenBank/DDBJ databases">
        <title>Draft genome of the ant-associated black yeast Phialophora attae CBS 131958.</title>
        <authorList>
            <person name="Moreno L.F."/>
            <person name="Stielow B.J."/>
            <person name="de Hoog S."/>
            <person name="Vicente V.A."/>
            <person name="Weiss V.A."/>
            <person name="de Vries M."/>
            <person name="Cruz L.M."/>
            <person name="Souza E.M."/>
        </authorList>
    </citation>
    <scope>NUCLEOTIDE SEQUENCE [LARGE SCALE GENOMIC DNA]</scope>
    <source>
        <strain evidence="2 3">CBS 131958</strain>
    </source>
</reference>
<dbReference type="OrthoDB" id="64353at2759"/>
<evidence type="ECO:0008006" key="4">
    <source>
        <dbReference type="Google" id="ProtNLM"/>
    </source>
</evidence>
<proteinExistence type="predicted"/>
<gene>
    <name evidence="2" type="ORF">AB675_4851</name>
</gene>
<organism evidence="2 3">
    <name type="scientific">Cyphellophora attinorum</name>
    <dbReference type="NCBI Taxonomy" id="1664694"/>
    <lineage>
        <taxon>Eukaryota</taxon>
        <taxon>Fungi</taxon>
        <taxon>Dikarya</taxon>
        <taxon>Ascomycota</taxon>
        <taxon>Pezizomycotina</taxon>
        <taxon>Eurotiomycetes</taxon>
        <taxon>Chaetothyriomycetidae</taxon>
        <taxon>Chaetothyriales</taxon>
        <taxon>Cyphellophoraceae</taxon>
        <taxon>Cyphellophora</taxon>
    </lineage>
</organism>
<dbReference type="STRING" id="1664694.A0A0N1NW79"/>
<feature type="region of interest" description="Disordered" evidence="1">
    <location>
        <begin position="132"/>
        <end position="212"/>
    </location>
</feature>
<evidence type="ECO:0000256" key="1">
    <source>
        <dbReference type="SAM" id="MobiDB-lite"/>
    </source>
</evidence>
<comment type="caution">
    <text evidence="2">The sequence shown here is derived from an EMBL/GenBank/DDBJ whole genome shotgun (WGS) entry which is preliminary data.</text>
</comment>
<feature type="compositionally biased region" description="Polar residues" evidence="1">
    <location>
        <begin position="468"/>
        <end position="480"/>
    </location>
</feature>
<dbReference type="Proteomes" id="UP000038010">
    <property type="component" value="Unassembled WGS sequence"/>
</dbReference>
<evidence type="ECO:0000313" key="2">
    <source>
        <dbReference type="EMBL" id="KPI34823.1"/>
    </source>
</evidence>